<evidence type="ECO:0000256" key="1">
    <source>
        <dbReference type="ARBA" id="ARBA00006249"/>
    </source>
</evidence>
<accession>A0A1M2VIX6</accession>
<dbReference type="GO" id="GO:0045493">
    <property type="term" value="P:xylan catabolic process"/>
    <property type="evidence" value="ECO:0007669"/>
    <property type="project" value="UniProtKB-KW"/>
</dbReference>
<keyword evidence="12" id="KW-1185">Reference proteome</keyword>
<keyword evidence="8" id="KW-1015">Disulfide bond</keyword>
<keyword evidence="7" id="KW-0106">Calcium</keyword>
<evidence type="ECO:0000256" key="7">
    <source>
        <dbReference type="ARBA" id="ARBA00022837"/>
    </source>
</evidence>
<comment type="caution">
    <text evidence="11">The sequence shown here is derived from an EMBL/GenBank/DDBJ whole genome shotgun (WGS) entry which is preliminary data.</text>
</comment>
<dbReference type="OrthoDB" id="3039123at2759"/>
<sequence length="574" mass="61865">MVRLAALALLASATAVLGDTIPRGSKAACTKFSPSNISDVTLTAATYFPAHARVDITNVFSSINTTDLAAFCRVELKIVTNATAGSFVVTEVWLPDAWNGRVLTVGNGGLGGGVTVEDLGGVAVPQGFAGISTNTGHNSGVADGSWGGPHNDNAIVDWGWRAVHLSVLAGKEVTKQYYHQAAKRSYYLGCSTGGRQGLKEIQTFPDSFDGIVVGSPAAWMSHLQPWSVHMSLNVLPATSSRFIEPSVWTEVIAPEVLKQCDALDGLADGIINEPRACAFRPETLVCTPGQNTSTCLTGDQVGTLHRLYADYYVGDQTYVFGGLYPGGELAFGTGLLGNPPFPLSQDWFRYFVLNDTQWTQEQYNTSLIPLGEELNPGQSDAVTPDLTAFANAPHNGKVLHYVGWADQLISPGNSLHYYETVHAFARANTSLAVDDFYRLFPVPGMNHCGPGANSFGGGSSQKPPLSFDAEHNILGAMMRWVEEGVAPSKIVAVKYKDDVPANGVAFTRPICKVENRLFKVPKQKFVQNSKIFRDMFELPPGATPPEGQTDDMPVTLEGVKKDEFRALLRVMFKP</sequence>
<keyword evidence="6 10" id="KW-0378">Hydrolase</keyword>
<comment type="similarity">
    <text evidence="1 10">Belongs to the tannase family.</text>
</comment>
<dbReference type="GO" id="GO:0030600">
    <property type="term" value="F:feruloyl esterase activity"/>
    <property type="evidence" value="ECO:0007669"/>
    <property type="project" value="UniProtKB-EC"/>
</dbReference>
<keyword evidence="3" id="KW-0624">Polysaccharide degradation</keyword>
<feature type="signal peptide" evidence="10">
    <location>
        <begin position="1"/>
        <end position="18"/>
    </location>
</feature>
<evidence type="ECO:0000256" key="6">
    <source>
        <dbReference type="ARBA" id="ARBA00022801"/>
    </source>
</evidence>
<organism evidence="11 12">
    <name type="scientific">Trametes pubescens</name>
    <name type="common">White-rot fungus</name>
    <dbReference type="NCBI Taxonomy" id="154538"/>
    <lineage>
        <taxon>Eukaryota</taxon>
        <taxon>Fungi</taxon>
        <taxon>Dikarya</taxon>
        <taxon>Basidiomycota</taxon>
        <taxon>Agaricomycotina</taxon>
        <taxon>Agaricomycetes</taxon>
        <taxon>Polyporales</taxon>
        <taxon>Polyporaceae</taxon>
        <taxon>Trametes</taxon>
    </lineage>
</organism>
<dbReference type="Pfam" id="PF07519">
    <property type="entry name" value="Tannase"/>
    <property type="match status" value="2"/>
</dbReference>
<proteinExistence type="inferred from homology"/>
<evidence type="ECO:0000256" key="2">
    <source>
        <dbReference type="ARBA" id="ARBA00022487"/>
    </source>
</evidence>
<evidence type="ECO:0000256" key="4">
    <source>
        <dbReference type="ARBA" id="ARBA00022723"/>
    </source>
</evidence>
<dbReference type="InterPro" id="IPR029058">
    <property type="entry name" value="AB_hydrolase_fold"/>
</dbReference>
<keyword evidence="4" id="KW-0479">Metal-binding</keyword>
<dbReference type="InterPro" id="IPR011118">
    <property type="entry name" value="Tannase/feruloyl_esterase"/>
</dbReference>
<keyword evidence="5 10" id="KW-0732">Signal</keyword>
<protein>
    <recommendedName>
        <fullName evidence="10">Carboxylic ester hydrolase</fullName>
        <ecNumber evidence="10">3.1.1.-</ecNumber>
    </recommendedName>
</protein>
<keyword evidence="3" id="KW-0119">Carbohydrate metabolism</keyword>
<dbReference type="PANTHER" id="PTHR33938">
    <property type="entry name" value="FERULOYL ESTERASE B-RELATED"/>
    <property type="match status" value="1"/>
</dbReference>
<feature type="chain" id="PRO_5009735016" description="Carboxylic ester hydrolase" evidence="10">
    <location>
        <begin position="19"/>
        <end position="574"/>
    </location>
</feature>
<evidence type="ECO:0000256" key="10">
    <source>
        <dbReference type="RuleBase" id="RU361238"/>
    </source>
</evidence>
<evidence type="ECO:0000313" key="11">
    <source>
        <dbReference type="EMBL" id="OJT07483.1"/>
    </source>
</evidence>
<dbReference type="PANTHER" id="PTHR33938:SF15">
    <property type="entry name" value="FERULOYL ESTERASE B-RELATED"/>
    <property type="match status" value="1"/>
</dbReference>
<dbReference type="Proteomes" id="UP000184267">
    <property type="component" value="Unassembled WGS sequence"/>
</dbReference>
<evidence type="ECO:0000256" key="9">
    <source>
        <dbReference type="ARBA" id="ARBA00034075"/>
    </source>
</evidence>
<keyword evidence="3" id="KW-0858">Xylan degradation</keyword>
<dbReference type="AlphaFoldDB" id="A0A1M2VIX6"/>
<dbReference type="OMA" id="PLCFYPQ"/>
<dbReference type="EMBL" id="MNAD01001172">
    <property type="protein sequence ID" value="OJT07483.1"/>
    <property type="molecule type" value="Genomic_DNA"/>
</dbReference>
<reference evidence="11 12" key="1">
    <citation type="submission" date="2016-10" db="EMBL/GenBank/DDBJ databases">
        <title>Genome sequence of the basidiomycete white-rot fungus Trametes pubescens.</title>
        <authorList>
            <person name="Makela M.R."/>
            <person name="Granchi Z."/>
            <person name="Peng M."/>
            <person name="De Vries R.P."/>
            <person name="Grigoriev I."/>
            <person name="Riley R."/>
            <person name="Hilden K."/>
        </authorList>
    </citation>
    <scope>NUCLEOTIDE SEQUENCE [LARGE SCALE GENOMIC DNA]</scope>
    <source>
        <strain evidence="11 12">FBCC735</strain>
    </source>
</reference>
<evidence type="ECO:0000256" key="5">
    <source>
        <dbReference type="ARBA" id="ARBA00022729"/>
    </source>
</evidence>
<comment type="catalytic activity">
    <reaction evidence="9">
        <text>feruloyl-polysaccharide + H2O = ferulate + polysaccharide.</text>
        <dbReference type="EC" id="3.1.1.73"/>
    </reaction>
</comment>
<dbReference type="EC" id="3.1.1.-" evidence="10"/>
<keyword evidence="2" id="KW-0719">Serine esterase</keyword>
<evidence type="ECO:0000256" key="8">
    <source>
        <dbReference type="ARBA" id="ARBA00023157"/>
    </source>
</evidence>
<evidence type="ECO:0000256" key="3">
    <source>
        <dbReference type="ARBA" id="ARBA00022651"/>
    </source>
</evidence>
<name>A0A1M2VIX6_TRAPU</name>
<gene>
    <name evidence="11" type="ORF">TRAPUB_1668</name>
</gene>
<dbReference type="SUPFAM" id="SSF53474">
    <property type="entry name" value="alpha/beta-Hydrolases"/>
    <property type="match status" value="1"/>
</dbReference>
<evidence type="ECO:0000313" key="12">
    <source>
        <dbReference type="Proteomes" id="UP000184267"/>
    </source>
</evidence>
<dbReference type="GO" id="GO:0046872">
    <property type="term" value="F:metal ion binding"/>
    <property type="evidence" value="ECO:0007669"/>
    <property type="project" value="UniProtKB-KW"/>
</dbReference>